<feature type="transmembrane region" description="Helical" evidence="1">
    <location>
        <begin position="187"/>
        <end position="213"/>
    </location>
</feature>
<accession>A0ABD5P877</accession>
<gene>
    <name evidence="3" type="ORF">ACFO0N_03845</name>
</gene>
<keyword evidence="1" id="KW-0812">Transmembrane</keyword>
<dbReference type="EMBL" id="JBHSDS010000003">
    <property type="protein sequence ID" value="MFC4357080.1"/>
    <property type="molecule type" value="Genomic_DNA"/>
</dbReference>
<dbReference type="RefSeq" id="WP_267622631.1">
    <property type="nucleotide sequence ID" value="NZ_JAODIW010000006.1"/>
</dbReference>
<keyword evidence="1" id="KW-1133">Transmembrane helix</keyword>
<keyword evidence="4" id="KW-1185">Reference proteome</keyword>
<dbReference type="Pfam" id="PF25934">
    <property type="entry name" value="DUF7979"/>
    <property type="match status" value="1"/>
</dbReference>
<feature type="transmembrane region" description="Helical" evidence="1">
    <location>
        <begin position="158"/>
        <end position="175"/>
    </location>
</feature>
<dbReference type="InterPro" id="IPR058285">
    <property type="entry name" value="DUF7979"/>
</dbReference>
<feature type="domain" description="DUF7979" evidence="2">
    <location>
        <begin position="35"/>
        <end position="115"/>
    </location>
</feature>
<name>A0ABD5P877_9EURY</name>
<evidence type="ECO:0000313" key="3">
    <source>
        <dbReference type="EMBL" id="MFC4357080.1"/>
    </source>
</evidence>
<sequence length="217" mass="22323">MVDHSDVSALLLLAAALSLFVVAGVSYPHAGAERYGHSVDSVDSADPGYDVPADVTPRPFESLSPKGKRAFLDGLDGDGVVYGEPNRPPDFVYTDAPNWGDGMYLISYEGTRYALLPQNGPFGFVDQVAFLALLALGSSLAAAGGFRLCRSPARVSTGALLGGGLGFGCLVAVAVSSTVRTGWIHPWLVGGIVVAVTAAGAVLTAGLTGRYLAPKTP</sequence>
<proteinExistence type="predicted"/>
<dbReference type="Proteomes" id="UP001595921">
    <property type="component" value="Unassembled WGS sequence"/>
</dbReference>
<reference evidence="3 4" key="1">
    <citation type="journal article" date="2019" name="Int. J. Syst. Evol. Microbiol.">
        <title>The Global Catalogue of Microorganisms (GCM) 10K type strain sequencing project: providing services to taxonomists for standard genome sequencing and annotation.</title>
        <authorList>
            <consortium name="The Broad Institute Genomics Platform"/>
            <consortium name="The Broad Institute Genome Sequencing Center for Infectious Disease"/>
            <person name="Wu L."/>
            <person name="Ma J."/>
        </authorList>
    </citation>
    <scope>NUCLEOTIDE SEQUENCE [LARGE SCALE GENOMIC DNA]</scope>
    <source>
        <strain evidence="3 4">CGMCC 1.12553</strain>
    </source>
</reference>
<keyword evidence="1" id="KW-0472">Membrane</keyword>
<feature type="transmembrane region" description="Helical" evidence="1">
    <location>
        <begin position="128"/>
        <end position="146"/>
    </location>
</feature>
<comment type="caution">
    <text evidence="3">The sequence shown here is derived from an EMBL/GenBank/DDBJ whole genome shotgun (WGS) entry which is preliminary data.</text>
</comment>
<evidence type="ECO:0000313" key="4">
    <source>
        <dbReference type="Proteomes" id="UP001595921"/>
    </source>
</evidence>
<organism evidence="3 4">
    <name type="scientific">Halobium salinum</name>
    <dbReference type="NCBI Taxonomy" id="1364940"/>
    <lineage>
        <taxon>Archaea</taxon>
        <taxon>Methanobacteriati</taxon>
        <taxon>Methanobacteriota</taxon>
        <taxon>Stenosarchaea group</taxon>
        <taxon>Halobacteria</taxon>
        <taxon>Halobacteriales</taxon>
        <taxon>Haloferacaceae</taxon>
        <taxon>Halobium</taxon>
    </lineage>
</organism>
<protein>
    <recommendedName>
        <fullName evidence="2">DUF7979 domain-containing protein</fullName>
    </recommendedName>
</protein>
<dbReference type="AlphaFoldDB" id="A0ABD5P877"/>
<evidence type="ECO:0000256" key="1">
    <source>
        <dbReference type="SAM" id="Phobius"/>
    </source>
</evidence>
<evidence type="ECO:0000259" key="2">
    <source>
        <dbReference type="Pfam" id="PF25934"/>
    </source>
</evidence>